<evidence type="ECO:0000259" key="2">
    <source>
        <dbReference type="SMART" id="SM00014"/>
    </source>
</evidence>
<feature type="transmembrane region" description="Helical" evidence="1">
    <location>
        <begin position="207"/>
        <end position="227"/>
    </location>
</feature>
<organism evidence="3 4">
    <name type="scientific">Pseudomonas mangrovi</name>
    <dbReference type="NCBI Taxonomy" id="2161748"/>
    <lineage>
        <taxon>Bacteria</taxon>
        <taxon>Pseudomonadati</taxon>
        <taxon>Pseudomonadota</taxon>
        <taxon>Gammaproteobacteria</taxon>
        <taxon>Pseudomonadales</taxon>
        <taxon>Pseudomonadaceae</taxon>
        <taxon>Pseudomonas</taxon>
    </lineage>
</organism>
<dbReference type="InterPro" id="IPR000326">
    <property type="entry name" value="PAP2/HPO"/>
</dbReference>
<proteinExistence type="predicted"/>
<name>A0A2T5PBA5_9PSED</name>
<keyword evidence="1" id="KW-1133">Transmembrane helix</keyword>
<dbReference type="RefSeq" id="WP_108106566.1">
    <property type="nucleotide sequence ID" value="NZ_QASN01000013.1"/>
</dbReference>
<feature type="domain" description="Phosphatidic acid phosphatase type 2/haloperoxidase" evidence="2">
    <location>
        <begin position="107"/>
        <end position="226"/>
    </location>
</feature>
<reference evidence="3 4" key="1">
    <citation type="submission" date="2018-04" db="EMBL/GenBank/DDBJ databases">
        <title>Pseudomonas sp. nov., isolated from mangrove soil.</title>
        <authorList>
            <person name="Chen C."/>
        </authorList>
    </citation>
    <scope>NUCLEOTIDE SEQUENCE [LARGE SCALE GENOMIC DNA]</scope>
    <source>
        <strain evidence="3 4">TC-11</strain>
    </source>
</reference>
<evidence type="ECO:0000256" key="1">
    <source>
        <dbReference type="SAM" id="Phobius"/>
    </source>
</evidence>
<feature type="transmembrane region" description="Helical" evidence="1">
    <location>
        <begin position="170"/>
        <end position="195"/>
    </location>
</feature>
<dbReference type="OrthoDB" id="8477781at2"/>
<keyword evidence="1" id="KW-0472">Membrane</keyword>
<sequence>MDKDLRLQAAWRWPALIGLNLLAILLISSWLSPATRPIWDSANLWVFQALNGSLGHNLLWDSLWALASIRVFDILVGALMLCMTIHTGWVFGNREVRPALLHFLSLLVLLLVARVIFNKLVNHFDWQHASPSVQLAGAVHLSDQFPLLEQIFELKDRSSRSFPGDHASVLLLWGLFMAMFARGWKLAVSMTVVVLCCLPRLIAGAHWLVDVAVGGLMLALLAFAWGYCTPLASRMAAGLEWCLRPLLPTLARLPLLGRWAVLQR</sequence>
<dbReference type="EMBL" id="QASN01000013">
    <property type="protein sequence ID" value="PTU75024.1"/>
    <property type="molecule type" value="Genomic_DNA"/>
</dbReference>
<keyword evidence="4" id="KW-1185">Reference proteome</keyword>
<feature type="transmembrane region" description="Helical" evidence="1">
    <location>
        <begin position="63"/>
        <end position="87"/>
    </location>
</feature>
<dbReference type="AlphaFoldDB" id="A0A2T5PBA5"/>
<keyword evidence="1" id="KW-0812">Transmembrane</keyword>
<protein>
    <submittedName>
        <fullName evidence="3">Phosphoesterase</fullName>
    </submittedName>
</protein>
<feature type="transmembrane region" description="Helical" evidence="1">
    <location>
        <begin position="12"/>
        <end position="31"/>
    </location>
</feature>
<feature type="transmembrane region" description="Helical" evidence="1">
    <location>
        <begin position="99"/>
        <end position="117"/>
    </location>
</feature>
<dbReference type="Gene3D" id="1.20.144.10">
    <property type="entry name" value="Phosphatidic acid phosphatase type 2/haloperoxidase"/>
    <property type="match status" value="1"/>
</dbReference>
<comment type="caution">
    <text evidence="3">The sequence shown here is derived from an EMBL/GenBank/DDBJ whole genome shotgun (WGS) entry which is preliminary data.</text>
</comment>
<dbReference type="InterPro" id="IPR036938">
    <property type="entry name" value="PAP2/HPO_sf"/>
</dbReference>
<dbReference type="SMART" id="SM00014">
    <property type="entry name" value="acidPPc"/>
    <property type="match status" value="1"/>
</dbReference>
<dbReference type="Pfam" id="PF01569">
    <property type="entry name" value="PAP2"/>
    <property type="match status" value="1"/>
</dbReference>
<dbReference type="Proteomes" id="UP000244064">
    <property type="component" value="Unassembled WGS sequence"/>
</dbReference>
<accession>A0A2T5PBA5</accession>
<evidence type="ECO:0000313" key="3">
    <source>
        <dbReference type="EMBL" id="PTU75024.1"/>
    </source>
</evidence>
<gene>
    <name evidence="3" type="ORF">DBO85_07105</name>
</gene>
<dbReference type="SUPFAM" id="SSF48317">
    <property type="entry name" value="Acid phosphatase/Vanadium-dependent haloperoxidase"/>
    <property type="match status" value="1"/>
</dbReference>
<evidence type="ECO:0000313" key="4">
    <source>
        <dbReference type="Proteomes" id="UP000244064"/>
    </source>
</evidence>